<keyword evidence="6" id="KW-0238">DNA-binding</keyword>
<dbReference type="InterPro" id="IPR012340">
    <property type="entry name" value="NA-bd_OB-fold"/>
</dbReference>
<comment type="caution">
    <text evidence="10">The sequence shown here is derived from an EMBL/GenBank/DDBJ whole genome shotgun (WGS) entry which is preliminary data.</text>
</comment>
<reference evidence="10" key="1">
    <citation type="submission" date="2020-11" db="EMBL/GenBank/DDBJ databases">
        <authorList>
            <person name="Koelle M."/>
            <person name="Horta M.A.C."/>
            <person name="Nowrousian M."/>
            <person name="Ohm R.A."/>
            <person name="Benz P."/>
            <person name="Pilgard A."/>
        </authorList>
    </citation>
    <scope>NUCLEOTIDE SEQUENCE</scope>
    <source>
        <strain evidence="10">FPRL280</strain>
    </source>
</reference>
<keyword evidence="4" id="KW-0158">Chromosome</keyword>
<feature type="compositionally biased region" description="Basic and acidic residues" evidence="8">
    <location>
        <begin position="1"/>
        <end position="26"/>
    </location>
</feature>
<protein>
    <recommendedName>
        <fullName evidence="9">Protection of telomeres protein 1 ssDNA-binding domain-containing protein</fullName>
    </recommendedName>
</protein>
<dbReference type="GO" id="GO:0010521">
    <property type="term" value="F:telomerase inhibitor activity"/>
    <property type="evidence" value="ECO:0007669"/>
    <property type="project" value="TreeGrafter"/>
</dbReference>
<dbReference type="GO" id="GO:0000783">
    <property type="term" value="C:nuclear telomere cap complex"/>
    <property type="evidence" value="ECO:0007669"/>
    <property type="project" value="TreeGrafter"/>
</dbReference>
<dbReference type="InterPro" id="IPR032042">
    <property type="entry name" value="POT1PC"/>
</dbReference>
<dbReference type="Proteomes" id="UP000639403">
    <property type="component" value="Unassembled WGS sequence"/>
</dbReference>
<evidence type="ECO:0000256" key="1">
    <source>
        <dbReference type="ARBA" id="ARBA00004123"/>
    </source>
</evidence>
<feature type="region of interest" description="Disordered" evidence="8">
    <location>
        <begin position="451"/>
        <end position="480"/>
    </location>
</feature>
<dbReference type="PANTHER" id="PTHR14513:SF0">
    <property type="entry name" value="PROTECTION OF TELOMERES PROTEIN 1"/>
    <property type="match status" value="1"/>
</dbReference>
<sequence length="1160" mass="127950">MKRAAESDVRSPSEDLKRPRSTEHTDTGVPDASVFEPSLQRRVADVLEGRSDGTGFVHVHVSMKWPPVNQSMRLRAEALDGSSDTKFGVVFTGDCAPYLRHINSAIGIKDDIYLALKDGVLDTTSPMLDLSFERGAVIKVVKRANPRDADPIVNTWNLKEQDDLALKSPKVNDWFATPAATLRRDIPGTQMGTGRRDHVPAHPTMGVTITPAGPVASAAAVLRAERERESLLSNPTQSIVSFPAAPKPSTSIDRLKTGIDVTPPAQNGHKSASPPSGVSSTSSLNSDTSTKPQCKRGNPSGPRKQAVLKTPQASYQEHANKPLLMSKENAGLTRASLEAKITIDKPISRKDQKKAERRRLKQLQRLHGVRAPEDQMPPFNLADAVIPATDQNTDVNNSLDPSTLTSPHVHTEPVHTSSNVAMAESTPYAEGNLANSSSAQSSAISNIPTSTLISSLTPPAQRGDPEPSRSKLASNSPSLISQQTADSILAPLARSSSSVPPISHGLGPILHTSVHYASLSGRLPKSDSDSPDLSKALADGFYTEHGDKWQGSACGVAPSYKGWSWAKFDPRDNDSTPVSSPIGVHNLRFQPTENELRYCRHLADWWKSIYPEAYAHAITVHKVTSRYSLGGSGRVHRLIADASPTAEPQGYFDCTVEVLAGYPNENGVYTLFVTDYTRNNSIVPVEKDMWPKQLCDKVLKFELFAPAAEKGPAIAERKGYYFFGNCRMKVSTGGYWEATWSQINKMRRLDEDELEAEPHLAELLKRKEKFNAMVAAHTDEFPHKRFDEVEEERIFCCTVEVLHVSPKDERTYLYVTDYTSRTDLAVVDMSAPIFQGLQDRVVKIALFNGQATTGNNLAPGDLVLIRNLRLKSFGGTKKLSGRLGGDARLINKLQAKTANNLELTALLRRKEEWQTYRNKRGKHKNPQSSAGQRKGNSEVADAQSIPCKTLSASPNSGETILPNPAAFAQLDERSRVPLTRFTSIKEVEASEKCMNLHQVKARIVDIYPEELKKFTVRRCTNCSEDISDTFRVCPACDDVMDPEGHSFVRTLWAFWFVIEDEEGSQLKLSVYDEHCNLLEGIDPLDINEGYPDALKELTNRLTPLVGHLMQERNGTMERILDRASGTENRTPTLHLTCTSFMPDENVVAKDYILLHHEILS</sequence>
<dbReference type="SUPFAM" id="SSF50249">
    <property type="entry name" value="Nucleic acid-binding proteins"/>
    <property type="match status" value="1"/>
</dbReference>
<feature type="region of interest" description="Disordered" evidence="8">
    <location>
        <begin position="227"/>
        <end position="319"/>
    </location>
</feature>
<proteinExistence type="inferred from homology"/>
<comment type="similarity">
    <text evidence="3">Belongs to the telombin family.</text>
</comment>
<feature type="compositionally biased region" description="Low complexity" evidence="8">
    <location>
        <begin position="271"/>
        <end position="290"/>
    </location>
</feature>
<dbReference type="AlphaFoldDB" id="A0A8H7P911"/>
<feature type="domain" description="Protection of telomeres protein 1 ssDNA-binding" evidence="9">
    <location>
        <begin position="798"/>
        <end position="914"/>
    </location>
</feature>
<evidence type="ECO:0000256" key="7">
    <source>
        <dbReference type="ARBA" id="ARBA00023242"/>
    </source>
</evidence>
<dbReference type="GO" id="GO:0098505">
    <property type="term" value="F:G-rich strand telomeric DNA binding"/>
    <property type="evidence" value="ECO:0007669"/>
    <property type="project" value="TreeGrafter"/>
</dbReference>
<feature type="compositionally biased region" description="Polar residues" evidence="8">
    <location>
        <begin position="471"/>
        <end position="480"/>
    </location>
</feature>
<dbReference type="InterPro" id="IPR028389">
    <property type="entry name" value="POT1"/>
</dbReference>
<dbReference type="GO" id="GO:0032210">
    <property type="term" value="P:regulation of telomere maintenance via telomerase"/>
    <property type="evidence" value="ECO:0007669"/>
    <property type="project" value="TreeGrafter"/>
</dbReference>
<evidence type="ECO:0000256" key="8">
    <source>
        <dbReference type="SAM" id="MobiDB-lite"/>
    </source>
</evidence>
<feature type="region of interest" description="Disordered" evidence="8">
    <location>
        <begin position="1"/>
        <end position="32"/>
    </location>
</feature>
<evidence type="ECO:0000259" key="9">
    <source>
        <dbReference type="Pfam" id="PF16686"/>
    </source>
</evidence>
<dbReference type="Pfam" id="PF16686">
    <property type="entry name" value="POT1PC"/>
    <property type="match status" value="1"/>
</dbReference>
<gene>
    <name evidence="10" type="ORF">IEO21_01832</name>
</gene>
<keyword evidence="5" id="KW-0779">Telomere</keyword>
<evidence type="ECO:0000313" key="10">
    <source>
        <dbReference type="EMBL" id="KAF9819741.1"/>
    </source>
</evidence>
<evidence type="ECO:0000313" key="11">
    <source>
        <dbReference type="Proteomes" id="UP000639403"/>
    </source>
</evidence>
<dbReference type="PANTHER" id="PTHR14513">
    <property type="entry name" value="PROTECTION OF TELOMERES 1"/>
    <property type="match status" value="1"/>
</dbReference>
<reference evidence="10" key="2">
    <citation type="journal article" name="Front. Microbiol.">
        <title>Degradative Capacity of Two Strains of Rhodonia placenta: From Phenotype to Genotype.</title>
        <authorList>
            <person name="Kolle M."/>
            <person name="Horta M.A.C."/>
            <person name="Nowrousian M."/>
            <person name="Ohm R.A."/>
            <person name="Benz J.P."/>
            <person name="Pilgard A."/>
        </authorList>
    </citation>
    <scope>NUCLEOTIDE SEQUENCE</scope>
    <source>
        <strain evidence="10">FPRL280</strain>
    </source>
</reference>
<accession>A0A8H7P911</accession>
<keyword evidence="7" id="KW-0539">Nucleus</keyword>
<feature type="region of interest" description="Disordered" evidence="8">
    <location>
        <begin position="916"/>
        <end position="945"/>
    </location>
</feature>
<comment type="subcellular location">
    <subcellularLocation>
        <location evidence="2">Chromosome</location>
        <location evidence="2">Telomere</location>
    </subcellularLocation>
    <subcellularLocation>
        <location evidence="1">Nucleus</location>
    </subcellularLocation>
</comment>
<dbReference type="GO" id="GO:0016233">
    <property type="term" value="P:telomere capping"/>
    <property type="evidence" value="ECO:0007669"/>
    <property type="project" value="TreeGrafter"/>
</dbReference>
<evidence type="ECO:0000256" key="3">
    <source>
        <dbReference type="ARBA" id="ARBA00008442"/>
    </source>
</evidence>
<evidence type="ECO:0000256" key="2">
    <source>
        <dbReference type="ARBA" id="ARBA00004574"/>
    </source>
</evidence>
<name>A0A8H7P911_9APHY</name>
<dbReference type="EMBL" id="JADOXO010000015">
    <property type="protein sequence ID" value="KAF9819741.1"/>
    <property type="molecule type" value="Genomic_DNA"/>
</dbReference>
<feature type="region of interest" description="Disordered" evidence="8">
    <location>
        <begin position="393"/>
        <end position="416"/>
    </location>
</feature>
<organism evidence="10 11">
    <name type="scientific">Rhodonia placenta</name>
    <dbReference type="NCBI Taxonomy" id="104341"/>
    <lineage>
        <taxon>Eukaryota</taxon>
        <taxon>Fungi</taxon>
        <taxon>Dikarya</taxon>
        <taxon>Basidiomycota</taxon>
        <taxon>Agaricomycotina</taxon>
        <taxon>Agaricomycetes</taxon>
        <taxon>Polyporales</taxon>
        <taxon>Adustoporiaceae</taxon>
        <taxon>Rhodonia</taxon>
    </lineage>
</organism>
<evidence type="ECO:0000256" key="5">
    <source>
        <dbReference type="ARBA" id="ARBA00022895"/>
    </source>
</evidence>
<evidence type="ECO:0000256" key="4">
    <source>
        <dbReference type="ARBA" id="ARBA00022454"/>
    </source>
</evidence>
<evidence type="ECO:0000256" key="6">
    <source>
        <dbReference type="ARBA" id="ARBA00023125"/>
    </source>
</evidence>
<dbReference type="Gene3D" id="2.40.50.140">
    <property type="entry name" value="Nucleic acid-binding proteins"/>
    <property type="match status" value="2"/>
</dbReference>